<evidence type="ECO:0000256" key="1">
    <source>
        <dbReference type="SAM" id="Phobius"/>
    </source>
</evidence>
<reference evidence="2 3" key="1">
    <citation type="submission" date="2021-01" db="EMBL/GenBank/DDBJ databases">
        <title>Belnapia mucosa sp. nov. and Belnapia arida sp. nov., isolated from the Tabernas Desert (Almeria, Spain).</title>
        <authorList>
            <person name="Molina-Menor E."/>
            <person name="Vidal-Verdu A."/>
            <person name="Calonge A."/>
            <person name="Satari L."/>
            <person name="Pereto J."/>
            <person name="Porcar M."/>
        </authorList>
    </citation>
    <scope>NUCLEOTIDE SEQUENCE [LARGE SCALE GENOMIC DNA]</scope>
    <source>
        <strain evidence="2 3">T18</strain>
    </source>
</reference>
<dbReference type="Proteomes" id="UP000660885">
    <property type="component" value="Unassembled WGS sequence"/>
</dbReference>
<protein>
    <submittedName>
        <fullName evidence="2">DUF2842 domain-containing protein</fullName>
    </submittedName>
</protein>
<name>A0ABS1U496_9PROT</name>
<organism evidence="2 3">
    <name type="scientific">Belnapia arida</name>
    <dbReference type="NCBI Taxonomy" id="2804533"/>
    <lineage>
        <taxon>Bacteria</taxon>
        <taxon>Pseudomonadati</taxon>
        <taxon>Pseudomonadota</taxon>
        <taxon>Alphaproteobacteria</taxon>
        <taxon>Acetobacterales</taxon>
        <taxon>Roseomonadaceae</taxon>
        <taxon>Belnapia</taxon>
    </lineage>
</organism>
<evidence type="ECO:0000313" key="3">
    <source>
        <dbReference type="Proteomes" id="UP000660885"/>
    </source>
</evidence>
<sequence>MSRASIATLVGLAGFLAYVIAVVTLADHVLQMHWAVQALFFLVAGTVWAFPASRLILWAGGK</sequence>
<dbReference type="EMBL" id="JAETWB010000007">
    <property type="protein sequence ID" value="MBL6079493.1"/>
    <property type="molecule type" value="Genomic_DNA"/>
</dbReference>
<accession>A0ABS1U496</accession>
<gene>
    <name evidence="2" type="ORF">JMJ56_15850</name>
</gene>
<dbReference type="RefSeq" id="WP_202832747.1">
    <property type="nucleotide sequence ID" value="NZ_JAETWB010000007.1"/>
</dbReference>
<feature type="transmembrane region" description="Helical" evidence="1">
    <location>
        <begin position="37"/>
        <end position="57"/>
    </location>
</feature>
<proteinExistence type="predicted"/>
<comment type="caution">
    <text evidence="2">The sequence shown here is derived from an EMBL/GenBank/DDBJ whole genome shotgun (WGS) entry which is preliminary data.</text>
</comment>
<dbReference type="InterPro" id="IPR021265">
    <property type="entry name" value="DUF2842"/>
</dbReference>
<keyword evidence="1" id="KW-1133">Transmembrane helix</keyword>
<dbReference type="Pfam" id="PF11003">
    <property type="entry name" value="DUF2842"/>
    <property type="match status" value="1"/>
</dbReference>
<keyword evidence="1" id="KW-0472">Membrane</keyword>
<keyword evidence="1" id="KW-0812">Transmembrane</keyword>
<keyword evidence="3" id="KW-1185">Reference proteome</keyword>
<evidence type="ECO:0000313" key="2">
    <source>
        <dbReference type="EMBL" id="MBL6079493.1"/>
    </source>
</evidence>